<organism evidence="5 6">
    <name type="scientific">Halodurantibacterium flavum</name>
    <dbReference type="NCBI Taxonomy" id="1382802"/>
    <lineage>
        <taxon>Bacteria</taxon>
        <taxon>Pseudomonadati</taxon>
        <taxon>Pseudomonadota</taxon>
        <taxon>Alphaproteobacteria</taxon>
        <taxon>Rhodobacterales</taxon>
        <taxon>Paracoccaceae</taxon>
        <taxon>Halodurantibacterium</taxon>
    </lineage>
</organism>
<dbReference type="PANTHER" id="PTHR37423:SF2">
    <property type="entry name" value="MEMBRANE-BOUND LYTIC MUREIN TRANSGLYCOSYLASE C"/>
    <property type="match status" value="1"/>
</dbReference>
<evidence type="ECO:0000313" key="6">
    <source>
        <dbReference type="Proteomes" id="UP001597353"/>
    </source>
</evidence>
<dbReference type="RefSeq" id="WP_390260163.1">
    <property type="nucleotide sequence ID" value="NZ_JBHUGH010000004.1"/>
</dbReference>
<accession>A0ABW4S382</accession>
<comment type="caution">
    <text evidence="5">The sequence shown here is derived from an EMBL/GenBank/DDBJ whole genome shotgun (WGS) entry which is preliminary data.</text>
</comment>
<evidence type="ECO:0000259" key="4">
    <source>
        <dbReference type="Pfam" id="PF01464"/>
    </source>
</evidence>
<keyword evidence="6" id="KW-1185">Reference proteome</keyword>
<dbReference type="EMBL" id="JBHUGH010000004">
    <property type="protein sequence ID" value="MFD1911844.1"/>
    <property type="molecule type" value="Genomic_DNA"/>
</dbReference>
<dbReference type="Gene3D" id="1.10.530.10">
    <property type="match status" value="1"/>
</dbReference>
<evidence type="ECO:0000313" key="5">
    <source>
        <dbReference type="EMBL" id="MFD1911844.1"/>
    </source>
</evidence>
<dbReference type="InterPro" id="IPR023346">
    <property type="entry name" value="Lysozyme-like_dom_sf"/>
</dbReference>
<dbReference type="SUPFAM" id="SSF53955">
    <property type="entry name" value="Lysozyme-like"/>
    <property type="match status" value="1"/>
</dbReference>
<feature type="region of interest" description="Disordered" evidence="3">
    <location>
        <begin position="208"/>
        <end position="259"/>
    </location>
</feature>
<evidence type="ECO:0000256" key="3">
    <source>
        <dbReference type="SAM" id="MobiDB-lite"/>
    </source>
</evidence>
<proteinExistence type="inferred from homology"/>
<comment type="similarity">
    <text evidence="1">Belongs to the transglycosylase Slt family.</text>
</comment>
<dbReference type="Pfam" id="PF01464">
    <property type="entry name" value="SLT"/>
    <property type="match status" value="1"/>
</dbReference>
<name>A0ABW4S382_9RHOB</name>
<gene>
    <name evidence="5" type="ORF">ACFSGJ_06395</name>
</gene>
<dbReference type="Proteomes" id="UP001597353">
    <property type="component" value="Unassembled WGS sequence"/>
</dbReference>
<sequence length="259" mass="27103">MPLIRIRLHQALASGRSRAARRIAFFLLSGLTLSVAPAVSVLAQDAPPPGHSVSDPHAAHIAEAAQRFGVPELWIRAVLRVESAGNVHAISAAGAMGLMQVMPETWAGLRARYGLGDDPYLPRDNILAGTAYLREMWDRYGNAGAMLAAYNAGPGRYDEFLASGRVLPAETRAYVAALAPLLGGHLLPEGVVAVAPLPSDWREASLFAAPSSGPDAGPGLHGERLPNRAASEPSTPENPHALAPSGELFVTRSVPGAAP</sequence>
<dbReference type="InterPro" id="IPR008258">
    <property type="entry name" value="Transglycosylase_SLT_dom_1"/>
</dbReference>
<evidence type="ECO:0000256" key="1">
    <source>
        <dbReference type="ARBA" id="ARBA00007734"/>
    </source>
</evidence>
<protein>
    <submittedName>
        <fullName evidence="5">Lytic transglycosylase domain-containing protein</fullName>
    </submittedName>
</protein>
<evidence type="ECO:0000256" key="2">
    <source>
        <dbReference type="ARBA" id="ARBA00009387"/>
    </source>
</evidence>
<dbReference type="CDD" id="cd00254">
    <property type="entry name" value="LT-like"/>
    <property type="match status" value="1"/>
</dbReference>
<feature type="domain" description="Transglycosylase SLT" evidence="4">
    <location>
        <begin position="61"/>
        <end position="158"/>
    </location>
</feature>
<comment type="similarity">
    <text evidence="2">Belongs to the virb1 family.</text>
</comment>
<dbReference type="PANTHER" id="PTHR37423">
    <property type="entry name" value="SOLUBLE LYTIC MUREIN TRANSGLYCOSYLASE-RELATED"/>
    <property type="match status" value="1"/>
</dbReference>
<reference evidence="6" key="1">
    <citation type="journal article" date="2019" name="Int. J. Syst. Evol. Microbiol.">
        <title>The Global Catalogue of Microorganisms (GCM) 10K type strain sequencing project: providing services to taxonomists for standard genome sequencing and annotation.</title>
        <authorList>
            <consortium name="The Broad Institute Genomics Platform"/>
            <consortium name="The Broad Institute Genome Sequencing Center for Infectious Disease"/>
            <person name="Wu L."/>
            <person name="Ma J."/>
        </authorList>
    </citation>
    <scope>NUCLEOTIDE SEQUENCE [LARGE SCALE GENOMIC DNA]</scope>
    <source>
        <strain evidence="6">CGMCC 4.7242</strain>
    </source>
</reference>